<dbReference type="SMART" id="SM00256">
    <property type="entry name" value="FBOX"/>
    <property type="match status" value="1"/>
</dbReference>
<proteinExistence type="predicted"/>
<dbReference type="InterPro" id="IPR001810">
    <property type="entry name" value="F-box_dom"/>
</dbReference>
<feature type="domain" description="F-box" evidence="1">
    <location>
        <begin position="1"/>
        <end position="48"/>
    </location>
</feature>
<evidence type="ECO:0000313" key="3">
    <source>
        <dbReference type="Proteomes" id="UP000521943"/>
    </source>
</evidence>
<name>A0A8H6LXW3_9AGAR</name>
<evidence type="ECO:0000313" key="2">
    <source>
        <dbReference type="EMBL" id="KAF6745161.1"/>
    </source>
</evidence>
<dbReference type="AlphaFoldDB" id="A0A8H6LXW3"/>
<sequence length="559" mass="62887">MIFSRLPIELHLMIIGYLGPIDIFHVQLTCTALNGLIEDSSEHIWRHCLRMHIIHNDLFAPSYAHLTTAAELRHAATAPLRFASAYREAVTSNSPISKTTKMLNFPVNDAKDTEEDLMEMYLIPGGRFLLTFKQNSVSLWDIRSAPNVELSVSTEIGDYNSMLYLDAVSDNTIRVIYLVDGPDANQKVVSHYRFLELRWTAEHTFTVHHLGALALVHNSEISMQSLSITESRIIILLGDTTVVWDYQNNSCTGWRLMGVSIPSELFSNDRYVLYLTNEGIHGVSFFDFNPVTGGYVKMDALSAHPVSPAFSVYFKEGPYDLIGNILLPNKVWVSDSDIPIDGETDLNIYIRESSFTLKVDRESEALPLQLCPDGRWEQELPMGYDIGHFGDDELYGTLQVHRYTFNYCPSTPATSSLTRVSTTKHTIPPMRNSRYSAECYPARYFSAPFYQKCDGPETAVTLWSDGGDEADFFGEGAKPVFFSFVDDRMEGSNKQVTMVPFINPRQFTTQAWVLESEVCPASAKGVVMWGDDGDDPHDIPAQDGVLGKWVELYEIGRIA</sequence>
<gene>
    <name evidence="2" type="ORF">DFP72DRAFT_1176423</name>
</gene>
<dbReference type="EMBL" id="JACGCI010000109">
    <property type="protein sequence ID" value="KAF6745161.1"/>
    <property type="molecule type" value="Genomic_DNA"/>
</dbReference>
<reference evidence="2 3" key="1">
    <citation type="submission" date="2020-07" db="EMBL/GenBank/DDBJ databases">
        <title>Comparative genomics of pyrophilous fungi reveals a link between fire events and developmental genes.</title>
        <authorList>
            <consortium name="DOE Joint Genome Institute"/>
            <person name="Steindorff A.S."/>
            <person name="Carver A."/>
            <person name="Calhoun S."/>
            <person name="Stillman K."/>
            <person name="Liu H."/>
            <person name="Lipzen A."/>
            <person name="Pangilinan J."/>
            <person name="Labutti K."/>
            <person name="Bruns T.D."/>
            <person name="Grigoriev I.V."/>
        </authorList>
    </citation>
    <scope>NUCLEOTIDE SEQUENCE [LARGE SCALE GENOMIC DNA]</scope>
    <source>
        <strain evidence="2 3">CBS 144469</strain>
    </source>
</reference>
<dbReference type="SUPFAM" id="SSF81383">
    <property type="entry name" value="F-box domain"/>
    <property type="match status" value="1"/>
</dbReference>
<dbReference type="Gene3D" id="1.20.1280.50">
    <property type="match status" value="1"/>
</dbReference>
<comment type="caution">
    <text evidence="2">The sequence shown here is derived from an EMBL/GenBank/DDBJ whole genome shotgun (WGS) entry which is preliminary data.</text>
</comment>
<accession>A0A8H6LXW3</accession>
<dbReference type="PROSITE" id="PS50181">
    <property type="entry name" value="FBOX"/>
    <property type="match status" value="1"/>
</dbReference>
<keyword evidence="3" id="KW-1185">Reference proteome</keyword>
<dbReference type="InterPro" id="IPR036047">
    <property type="entry name" value="F-box-like_dom_sf"/>
</dbReference>
<protein>
    <recommendedName>
        <fullName evidence="1">F-box domain-containing protein</fullName>
    </recommendedName>
</protein>
<dbReference type="Proteomes" id="UP000521943">
    <property type="component" value="Unassembled WGS sequence"/>
</dbReference>
<organism evidence="2 3">
    <name type="scientific">Ephemerocybe angulata</name>
    <dbReference type="NCBI Taxonomy" id="980116"/>
    <lineage>
        <taxon>Eukaryota</taxon>
        <taxon>Fungi</taxon>
        <taxon>Dikarya</taxon>
        <taxon>Basidiomycota</taxon>
        <taxon>Agaricomycotina</taxon>
        <taxon>Agaricomycetes</taxon>
        <taxon>Agaricomycetidae</taxon>
        <taxon>Agaricales</taxon>
        <taxon>Agaricineae</taxon>
        <taxon>Psathyrellaceae</taxon>
        <taxon>Ephemerocybe</taxon>
    </lineage>
</organism>
<evidence type="ECO:0000259" key="1">
    <source>
        <dbReference type="PROSITE" id="PS50181"/>
    </source>
</evidence>
<dbReference type="OrthoDB" id="2688364at2759"/>
<dbReference type="Pfam" id="PF12937">
    <property type="entry name" value="F-box-like"/>
    <property type="match status" value="1"/>
</dbReference>